<accession>A0ABW2GH28</accession>
<comment type="caution">
    <text evidence="2">The sequence shown here is derived from an EMBL/GenBank/DDBJ whole genome shotgun (WGS) entry which is preliminary data.</text>
</comment>
<protein>
    <recommendedName>
        <fullName evidence="4">Phasin protein</fullName>
    </recommendedName>
</protein>
<feature type="region of interest" description="Disordered" evidence="1">
    <location>
        <begin position="1"/>
        <end position="32"/>
    </location>
</feature>
<proteinExistence type="predicted"/>
<sequence>MKEPHSAQSPRKAAGERRPATPRRPAPLTFEPQEALADPEHFFGLESLEDPRALLARATDLALAFRAATDRAVEYQAMAAAQLADPRRFDRLTPEAVAERADWSVDYAHRMIRFGRELLRREDTLTER</sequence>
<reference evidence="3" key="1">
    <citation type="journal article" date="2019" name="Int. J. Syst. Evol. Microbiol.">
        <title>The Global Catalogue of Microorganisms (GCM) 10K type strain sequencing project: providing services to taxonomists for standard genome sequencing and annotation.</title>
        <authorList>
            <consortium name="The Broad Institute Genomics Platform"/>
            <consortium name="The Broad Institute Genome Sequencing Center for Infectious Disease"/>
            <person name="Wu L."/>
            <person name="Ma J."/>
        </authorList>
    </citation>
    <scope>NUCLEOTIDE SEQUENCE [LARGE SCALE GENOMIC DNA]</scope>
    <source>
        <strain evidence="3">CGMCC 1.13681</strain>
    </source>
</reference>
<dbReference type="Proteomes" id="UP001596413">
    <property type="component" value="Unassembled WGS sequence"/>
</dbReference>
<evidence type="ECO:0000313" key="2">
    <source>
        <dbReference type="EMBL" id="MFC7218451.1"/>
    </source>
</evidence>
<dbReference type="EMBL" id="JBHSZO010000012">
    <property type="protein sequence ID" value="MFC7218451.1"/>
    <property type="molecule type" value="Genomic_DNA"/>
</dbReference>
<name>A0ABW2GH28_9ACTN</name>
<organism evidence="2 3">
    <name type="scientific">Streptomyces polyrhachis</name>
    <dbReference type="NCBI Taxonomy" id="1282885"/>
    <lineage>
        <taxon>Bacteria</taxon>
        <taxon>Bacillati</taxon>
        <taxon>Actinomycetota</taxon>
        <taxon>Actinomycetes</taxon>
        <taxon>Kitasatosporales</taxon>
        <taxon>Streptomycetaceae</taxon>
        <taxon>Streptomyces</taxon>
    </lineage>
</organism>
<keyword evidence="3" id="KW-1185">Reference proteome</keyword>
<dbReference type="RefSeq" id="WP_386413808.1">
    <property type="nucleotide sequence ID" value="NZ_JBHSZO010000012.1"/>
</dbReference>
<evidence type="ECO:0000313" key="3">
    <source>
        <dbReference type="Proteomes" id="UP001596413"/>
    </source>
</evidence>
<evidence type="ECO:0008006" key="4">
    <source>
        <dbReference type="Google" id="ProtNLM"/>
    </source>
</evidence>
<evidence type="ECO:0000256" key="1">
    <source>
        <dbReference type="SAM" id="MobiDB-lite"/>
    </source>
</evidence>
<gene>
    <name evidence="2" type="ORF">ACFQLX_09755</name>
</gene>